<dbReference type="Proteomes" id="UP000176101">
    <property type="component" value="Unassembled WGS sequence"/>
</dbReference>
<dbReference type="GO" id="GO:0016491">
    <property type="term" value="F:oxidoreductase activity"/>
    <property type="evidence" value="ECO:0007669"/>
    <property type="project" value="InterPro"/>
</dbReference>
<evidence type="ECO:0000313" key="4">
    <source>
        <dbReference type="Proteomes" id="UP000176101"/>
    </source>
</evidence>
<name>A0A1E7KJM7_9ACTN</name>
<organism evidence="3 4">
    <name type="scientific">Streptomyces oceani</name>
    <dbReference type="NCBI Taxonomy" id="1075402"/>
    <lineage>
        <taxon>Bacteria</taxon>
        <taxon>Bacillati</taxon>
        <taxon>Actinomycetota</taxon>
        <taxon>Actinomycetes</taxon>
        <taxon>Kitasatosporales</taxon>
        <taxon>Streptomycetaceae</taxon>
        <taxon>Streptomyces</taxon>
    </lineage>
</organism>
<dbReference type="PANTHER" id="PTHR43745">
    <property type="entry name" value="NITROREDUCTASE MJ1384-RELATED"/>
    <property type="match status" value="1"/>
</dbReference>
<dbReference type="RefSeq" id="WP_070195835.1">
    <property type="nucleotide sequence ID" value="NZ_LJGU01000114.1"/>
</dbReference>
<dbReference type="InterPro" id="IPR029479">
    <property type="entry name" value="Nitroreductase"/>
</dbReference>
<dbReference type="OrthoDB" id="9801593at2"/>
<sequence>MGYAHEYATAIMHRGRIPMEPTDFVPDWADGPRKGKFYPGVERVPLPDGDYPAAASLDDGLRPAGDRPVDDRAAGDRTTGGFDGQFDLAALAGMLRDSYGLTGRRLGVQANTDLSALPHYPLANWSRGSASGGGLYPVTLYWISGASGPLTPGVHHYSARHHALERLLTGDVTGLVRDALGPAAPGADTDQYFVLGVKYWQNAFKYNSFSFHAVSMDVGACLQTWRMWAGARGLAVEPLLWFDEERLARLLGVDSQEEGVFAVVPLRWADQGGPAGSGTSTSPAAPAAPTPTPVRVRPRDSERSRRVLSFEALRAMQTATLGHARARPAAGALRPAAALPPDQGRLVRPLPAARPMDLDVRSALRRRRSSFGRFAAGSPVTAEQLAACLAAADAGALLGGDSGTGHPPHLPHPAGTATPDGPVQLAKLYAFVNHVADVPPGSYEYDPHQPDGPALRQVTPGSPGEFLQRNYFLANYNLEQAGVVLVPTVRTTAVLGAVGERGYRLVNAVVGAIAQAVYTASAALDLGCGVALGFDNVSYVEELGLRGTEEAPLLIMMIGNERPRPADFRFEIV</sequence>
<evidence type="ECO:0000259" key="2">
    <source>
        <dbReference type="Pfam" id="PF00881"/>
    </source>
</evidence>
<dbReference type="STRING" id="1075402.AN216_07625"/>
<dbReference type="Gene3D" id="3.40.109.10">
    <property type="entry name" value="NADH Oxidase"/>
    <property type="match status" value="2"/>
</dbReference>
<feature type="region of interest" description="Disordered" evidence="1">
    <location>
        <begin position="272"/>
        <end position="303"/>
    </location>
</feature>
<dbReference type="InterPro" id="IPR000415">
    <property type="entry name" value="Nitroreductase-like"/>
</dbReference>
<dbReference type="Pfam" id="PF00881">
    <property type="entry name" value="Nitroreductase"/>
    <property type="match status" value="1"/>
</dbReference>
<evidence type="ECO:0000256" key="1">
    <source>
        <dbReference type="SAM" id="MobiDB-lite"/>
    </source>
</evidence>
<comment type="caution">
    <text evidence="3">The sequence shown here is derived from an EMBL/GenBank/DDBJ whole genome shotgun (WGS) entry which is preliminary data.</text>
</comment>
<dbReference type="PANTHER" id="PTHR43745:SF2">
    <property type="entry name" value="NITROREDUCTASE MJ1384-RELATED"/>
    <property type="match status" value="1"/>
</dbReference>
<accession>A0A1E7KJM7</accession>
<dbReference type="InterPro" id="IPR020051">
    <property type="entry name" value="SagB-type_dehydrogenase"/>
</dbReference>
<feature type="domain" description="Nitroreductase" evidence="2">
    <location>
        <begin position="365"/>
        <end position="559"/>
    </location>
</feature>
<reference evidence="3 4" key="1">
    <citation type="journal article" date="2016" name="Front. Microbiol.">
        <title>Comparative Genomics Analysis of Streptomyces Species Reveals Their Adaptation to the Marine Environment and Their Diversity at the Genomic Level.</title>
        <authorList>
            <person name="Tian X."/>
            <person name="Zhang Z."/>
            <person name="Yang T."/>
            <person name="Chen M."/>
            <person name="Li J."/>
            <person name="Chen F."/>
            <person name="Yang J."/>
            <person name="Li W."/>
            <person name="Zhang B."/>
            <person name="Zhang Z."/>
            <person name="Wu J."/>
            <person name="Zhang C."/>
            <person name="Long L."/>
            <person name="Xiao J."/>
        </authorList>
    </citation>
    <scope>NUCLEOTIDE SEQUENCE [LARGE SCALE GENOMIC DNA]</scope>
    <source>
        <strain evidence="3 4">SCSIO 02100</strain>
    </source>
</reference>
<proteinExistence type="predicted"/>
<dbReference type="NCBIfam" id="TIGR03605">
    <property type="entry name" value="antibiot_sagB"/>
    <property type="match status" value="1"/>
</dbReference>
<keyword evidence="4" id="KW-1185">Reference proteome</keyword>
<dbReference type="EMBL" id="LJGU01000114">
    <property type="protein sequence ID" value="OEV04093.1"/>
    <property type="molecule type" value="Genomic_DNA"/>
</dbReference>
<feature type="compositionally biased region" description="Basic and acidic residues" evidence="1">
    <location>
        <begin position="59"/>
        <end position="75"/>
    </location>
</feature>
<dbReference type="SUPFAM" id="SSF55469">
    <property type="entry name" value="FMN-dependent nitroreductase-like"/>
    <property type="match status" value="2"/>
</dbReference>
<feature type="region of interest" description="Disordered" evidence="1">
    <location>
        <begin position="52"/>
        <end position="78"/>
    </location>
</feature>
<dbReference type="InterPro" id="IPR052544">
    <property type="entry name" value="Bacteriocin_Proc_Enz"/>
</dbReference>
<protein>
    <submittedName>
        <fullName evidence="3">Nitroreductase</fullName>
    </submittedName>
</protein>
<dbReference type="PATRIC" id="fig|1075402.3.peg.4327"/>
<gene>
    <name evidence="3" type="ORF">AN216_07625</name>
</gene>
<dbReference type="AlphaFoldDB" id="A0A1E7KJM7"/>
<evidence type="ECO:0000313" key="3">
    <source>
        <dbReference type="EMBL" id="OEV04093.1"/>
    </source>
</evidence>